<reference evidence="1 2" key="1">
    <citation type="journal article" date="2011" name="J. Bacteriol.">
        <title>Genome sequence of Haloplasma contractile, an unusual contractile bacterium from a deep-sea anoxic brine lake.</title>
        <authorList>
            <person name="Antunes A."/>
            <person name="Alam I."/>
            <person name="El Dorry H."/>
            <person name="Siam R."/>
            <person name="Robertson A."/>
            <person name="Bajic V.B."/>
            <person name="Stingl U."/>
        </authorList>
    </citation>
    <scope>NUCLEOTIDE SEQUENCE [LARGE SCALE GENOMIC DNA]</scope>
    <source>
        <strain evidence="1 2">SSD-17B</strain>
    </source>
</reference>
<accession>U2FRJ5</accession>
<dbReference type="InParanoid" id="U2FRJ5"/>
<sequence>MKRKIILFVLVGLLGSGMYVGATTLLPDQMDPVIDSNYQSGQTRWNTMYHGGNGGHMSLDYYLSQEDHLAIMNKRVELTKSLFDNYEQMTTSEIIEADNTYHEELRTFMMGQLDNDSADPYYDRDYFRNHHGLDQETYALVIRNRIELTNQYLTTYNELTLEEQREVEALYHDAMHDFMYSLMNDSQFDGRNGSGSCHGSRYYDYRDGVRYDDNGDTYYNQDQNTRYRRGGMMGW</sequence>
<proteinExistence type="predicted"/>
<dbReference type="STRING" id="1033810.HLPCO_000250"/>
<organism evidence="1 2">
    <name type="scientific">Haloplasma contractile SSD-17B</name>
    <dbReference type="NCBI Taxonomy" id="1033810"/>
    <lineage>
        <taxon>Bacteria</taxon>
        <taxon>Bacillati</taxon>
        <taxon>Mycoplasmatota</taxon>
        <taxon>Mollicutes</taxon>
        <taxon>Haloplasmatales</taxon>
        <taxon>Haloplasmataceae</taxon>
        <taxon>Haloplasma</taxon>
    </lineage>
</organism>
<evidence type="ECO:0000313" key="2">
    <source>
        <dbReference type="Proteomes" id="UP000005707"/>
    </source>
</evidence>
<keyword evidence="2" id="KW-1185">Reference proteome</keyword>
<dbReference type="Proteomes" id="UP000005707">
    <property type="component" value="Unassembled WGS sequence"/>
</dbReference>
<protein>
    <submittedName>
        <fullName evidence="1">Uncharacterized protein</fullName>
    </submittedName>
</protein>
<evidence type="ECO:0000313" key="1">
    <source>
        <dbReference type="EMBL" id="ERJ13584.1"/>
    </source>
</evidence>
<comment type="caution">
    <text evidence="1">The sequence shown here is derived from an EMBL/GenBank/DDBJ whole genome shotgun (WGS) entry which is preliminary data.</text>
</comment>
<reference evidence="1 2" key="2">
    <citation type="journal article" date="2013" name="PLoS ONE">
        <title>INDIGO - INtegrated Data Warehouse of MIcrobial GenOmes with Examples from the Red Sea Extremophiles.</title>
        <authorList>
            <person name="Alam I."/>
            <person name="Antunes A."/>
            <person name="Kamau A.A."/>
            <person name="Ba Alawi W."/>
            <person name="Kalkatawi M."/>
            <person name="Stingl U."/>
            <person name="Bajic V.B."/>
        </authorList>
    </citation>
    <scope>NUCLEOTIDE SEQUENCE [LARGE SCALE GENOMIC DNA]</scope>
    <source>
        <strain evidence="1 2">SSD-17B</strain>
    </source>
</reference>
<name>U2FRJ5_9MOLU</name>
<dbReference type="AlphaFoldDB" id="U2FRJ5"/>
<dbReference type="EMBL" id="AFNU02000001">
    <property type="protein sequence ID" value="ERJ13584.1"/>
    <property type="molecule type" value="Genomic_DNA"/>
</dbReference>
<dbReference type="RefSeq" id="WP_008826313.1">
    <property type="nucleotide sequence ID" value="NZ_AFNU02000001.1"/>
</dbReference>
<gene>
    <name evidence="1" type="ORF">HLPCO_000250</name>
</gene>